<evidence type="ECO:0000313" key="8">
    <source>
        <dbReference type="Proteomes" id="UP001497512"/>
    </source>
</evidence>
<evidence type="ECO:0000313" key="7">
    <source>
        <dbReference type="EMBL" id="CAK9206149.1"/>
    </source>
</evidence>
<keyword evidence="2 3" id="KW-0539">Nucleus</keyword>
<dbReference type="PANTHER" id="PTHR46548:SF1">
    <property type="entry name" value="BAH AND TFIIS DOMAIN-CONTAINING PROTEIN-RELATED"/>
    <property type="match status" value="1"/>
</dbReference>
<keyword evidence="8" id="KW-1185">Reference proteome</keyword>
<dbReference type="InterPro" id="IPR035441">
    <property type="entry name" value="TFIIS/LEDGF_dom_sf"/>
</dbReference>
<feature type="region of interest" description="Disordered" evidence="4">
    <location>
        <begin position="586"/>
        <end position="626"/>
    </location>
</feature>
<dbReference type="SMART" id="SM00509">
    <property type="entry name" value="TFS2N"/>
    <property type="match status" value="1"/>
</dbReference>
<dbReference type="Pfam" id="PF08711">
    <property type="entry name" value="Med26"/>
    <property type="match status" value="1"/>
</dbReference>
<feature type="domain" description="TFIIS N-terminal" evidence="6">
    <location>
        <begin position="342"/>
        <end position="428"/>
    </location>
</feature>
<evidence type="ECO:0008006" key="9">
    <source>
        <dbReference type="Google" id="ProtNLM"/>
    </source>
</evidence>
<name>A0ABP0TW80_9BRYO</name>
<feature type="region of interest" description="Disordered" evidence="4">
    <location>
        <begin position="1137"/>
        <end position="1204"/>
    </location>
</feature>
<feature type="region of interest" description="Disordered" evidence="4">
    <location>
        <begin position="194"/>
        <end position="262"/>
    </location>
</feature>
<feature type="compositionally biased region" description="Basic and acidic residues" evidence="4">
    <location>
        <begin position="926"/>
        <end position="938"/>
    </location>
</feature>
<evidence type="ECO:0000256" key="3">
    <source>
        <dbReference type="PROSITE-ProRule" id="PRU00649"/>
    </source>
</evidence>
<feature type="compositionally biased region" description="Low complexity" evidence="4">
    <location>
        <begin position="669"/>
        <end position="683"/>
    </location>
</feature>
<feature type="compositionally biased region" description="Polar residues" evidence="4">
    <location>
        <begin position="1139"/>
        <end position="1148"/>
    </location>
</feature>
<evidence type="ECO:0000256" key="1">
    <source>
        <dbReference type="ARBA" id="ARBA00004123"/>
    </source>
</evidence>
<dbReference type="InterPro" id="IPR001025">
    <property type="entry name" value="BAH_dom"/>
</dbReference>
<dbReference type="InterPro" id="IPR043151">
    <property type="entry name" value="BAH_sf"/>
</dbReference>
<dbReference type="Gene3D" id="1.20.930.10">
    <property type="entry name" value="Conserved domain common to transcription factors TFIIS, elongin A, CRSP70"/>
    <property type="match status" value="1"/>
</dbReference>
<feature type="compositionally biased region" description="Polar residues" evidence="4">
    <location>
        <begin position="17"/>
        <end position="29"/>
    </location>
</feature>
<dbReference type="InterPro" id="IPR017923">
    <property type="entry name" value="TFIIS_N"/>
</dbReference>
<evidence type="ECO:0000259" key="5">
    <source>
        <dbReference type="PROSITE" id="PS51038"/>
    </source>
</evidence>
<proteinExistence type="predicted"/>
<dbReference type="EMBL" id="OZ019907">
    <property type="protein sequence ID" value="CAK9206149.1"/>
    <property type="molecule type" value="Genomic_DNA"/>
</dbReference>
<evidence type="ECO:0000259" key="6">
    <source>
        <dbReference type="PROSITE" id="PS51319"/>
    </source>
</evidence>
<protein>
    <recommendedName>
        <fullName evidence="9">BAH domain-containing protein</fullName>
    </recommendedName>
</protein>
<evidence type="ECO:0000256" key="4">
    <source>
        <dbReference type="SAM" id="MobiDB-lite"/>
    </source>
</evidence>
<evidence type="ECO:0000256" key="2">
    <source>
        <dbReference type="ARBA" id="ARBA00023242"/>
    </source>
</evidence>
<dbReference type="InterPro" id="IPR003617">
    <property type="entry name" value="TFIIS/CRSP70_N_sub"/>
</dbReference>
<gene>
    <name evidence="7" type="ORF">CSSPTR1EN2_LOCUS8204</name>
</gene>
<feature type="region of interest" description="Disordered" evidence="4">
    <location>
        <begin position="881"/>
        <end position="951"/>
    </location>
</feature>
<sequence length="1705" mass="177964">MHGQQSEERQRQQQQQHMWSPPSQRSSPGNNNTTTTTTTTTGCSSAYKAFSKGDRALSIGDTALFQAGNAPPFIGILRKVTVEKDHQVKLSVNWLYRPADVKLAKGAALEAAPNEIFYSFHKDDISAASFLHPCKVAFLRKGVELPTGISSFVCRRVYDTASKCLWWLTDRDYTDEHQEEVDLLLERTKLEMQAAVQSGGPSPRALTGPISSSPQPKVSAESVQNATIYSLPGKGKKRERADQNLDPSKRERNVKFDDPDTSTLKRERSMKLDEIAAILDKDGGLLNVGVVERLVQLMPNDPHDGTGKVADVLAHRTMLAGVIAATENAECLNQFVSLGGLRLLDEWLQEAHKGKVGDGGSPKECDKGVEDLLLGLLRALDRLPVDLKALKTCSVGKSVNHLRSHKNLEIQKKARRLVDVWKKRVDAEMKASGEAKPGSGHGISWSYKQSAAELVHPLTKIGSGGIPEVAVKSSGAFAGNAKVTLNGTNSGDAPVKPLSVVPAVSKTASALSPDLPAAKDSNNSKLPAVNISPDMPANPVKEEKSSSSSHTLSNGHSWGSAAGKGSGNTTWKEDVKTSVPLCVNGSSKASSAGSPRLPNGQNKVVPGASVSGGSKEAGGGKPLVWTRSAGTEKAVGSVATPETSSSQQRLIVRIPNPGKSPAQTSGGPADVAAPASRSSSPSVLERHSSTSLVDVLETKNRPQTGSQAASSPEGAIDVKAGDGGKSGTGSIEDKMKPQSNAPPVNALESEKKVSNESAPGLVGVKEEADCMSKETLTSSCSSAFRGAGEALPQVVDGGNDANTASAAGSVEDGPLGQSQVSPMEVDDGAMSLLATAAAAAEVGTIAGGTGTLEKADTGGQMLKGEQEANVNSSVDAEPGHINGSFCGNAAMEIDGAPQSKDHSEPGITQSALNHEIPSTDGSKAGGKIEQKEQHDGGSMERQGSVSHLDANKEVESLSVEQAGGGERGVKKLVVQECAGQACEASSDTPSTLVSMAELPVENSRAIEVTAKALNEQHPSVRDYSVSGMNDLESKLTSKFGKRDLISEERNLLRTLSKESSARDLCNGVGGAERDYRANMGSSLESHMQEEKNGKRRGQEAGQLFGRRGDSDAQRIAELVSGFPEEDVLEVARQAANEVEQMQENSKPVSSSSSERDGQDAQTKGTPNGAHSDAAVGGSDTSERPDFDLNEGFAAEDSPQDDSITVPPTSAALIIQPAYPIASTASASGVAAPIAVLAATKGTFIPPLSPMRIKGDLGWKGSAATSAFRPAEPRRTPDRQHSNAESLASDANLSLNANAVKQARPLLEFDLNVADDRVMEDVGVAATTLSSQGSVPGQAPSSSGYGTARPNLDLDLNRMDDSEECGTPFYSDARAAEGAASLAPSNNSTSKPARRVMDFDLNDGPSFEEVGVDDPASQSLPLRKPASNAAIPVGMSGTRMRGEGMNLSSWFSPPGNSFPGVAVPAFPPAPVSDPGYSVAVPAFPPAPVSDPGYSVAAAAAAHSFLNVGSASATAVGPFNAEIFRAGPTLSAPPAVVYPPAERVTFGTYGPFPVFGGSTGFLSSSLPFPTASAPFVDTSRPVPFPAVSSQMGSQPTVSSTYVRPPLLMGMTEAVAADNSGGAWSRRSLDLNAGPELADTDSMRDDVMHGRLPPLHPGGPAVFNEQMRATLAQVSANSGLTTPLKRKEPEGGWNCYTGNGGFKQATWR</sequence>
<dbReference type="Proteomes" id="UP001497512">
    <property type="component" value="Chromosome 15"/>
</dbReference>
<dbReference type="SUPFAM" id="SSF47676">
    <property type="entry name" value="Conserved domain common to transcription factors TFIIS, elongin A, CRSP70"/>
    <property type="match status" value="1"/>
</dbReference>
<feature type="region of interest" description="Disordered" evidence="4">
    <location>
        <begin position="796"/>
        <end position="820"/>
    </location>
</feature>
<dbReference type="PANTHER" id="PTHR46548">
    <property type="entry name" value="BAH AND TFIIS DOMAIN-CONTAINING PROTEIN-RELATED"/>
    <property type="match status" value="1"/>
</dbReference>
<feature type="compositionally biased region" description="Basic and acidic residues" evidence="4">
    <location>
        <begin position="1"/>
        <end position="11"/>
    </location>
</feature>
<dbReference type="Gene3D" id="2.30.30.490">
    <property type="match status" value="1"/>
</dbReference>
<dbReference type="PROSITE" id="PS51038">
    <property type="entry name" value="BAH"/>
    <property type="match status" value="1"/>
</dbReference>
<feature type="compositionally biased region" description="Polar residues" evidence="4">
    <location>
        <begin position="701"/>
        <end position="710"/>
    </location>
</feature>
<dbReference type="CDD" id="cd00183">
    <property type="entry name" value="TFIIS_I"/>
    <property type="match status" value="1"/>
</dbReference>
<feature type="compositionally biased region" description="Polar residues" evidence="4">
    <location>
        <begin position="1328"/>
        <end position="1344"/>
    </location>
</feature>
<accession>A0ABP0TW80</accession>
<reference evidence="7" key="1">
    <citation type="submission" date="2024-02" db="EMBL/GenBank/DDBJ databases">
        <authorList>
            <consortium name="ELIXIR-Norway"/>
            <consortium name="Elixir Norway"/>
        </authorList>
    </citation>
    <scope>NUCLEOTIDE SEQUENCE</scope>
</reference>
<feature type="compositionally biased region" description="Low complexity" evidence="4">
    <location>
        <begin position="30"/>
        <end position="41"/>
    </location>
</feature>
<feature type="region of interest" description="Disordered" evidence="4">
    <location>
        <begin position="1"/>
        <end position="44"/>
    </location>
</feature>
<feature type="region of interest" description="Disordered" evidence="4">
    <location>
        <begin position="512"/>
        <end position="572"/>
    </location>
</feature>
<dbReference type="Pfam" id="PF01426">
    <property type="entry name" value="BAH"/>
    <property type="match status" value="1"/>
</dbReference>
<feature type="compositionally biased region" description="Basic and acidic residues" evidence="4">
    <location>
        <begin position="1270"/>
        <end position="1281"/>
    </location>
</feature>
<feature type="domain" description="BAH" evidence="5">
    <location>
        <begin position="55"/>
        <end position="169"/>
    </location>
</feature>
<dbReference type="PROSITE" id="PS51319">
    <property type="entry name" value="TFIIS_N"/>
    <property type="match status" value="1"/>
</dbReference>
<feature type="region of interest" description="Disordered" evidence="4">
    <location>
        <begin position="1328"/>
        <end position="1353"/>
    </location>
</feature>
<comment type="subcellular location">
    <subcellularLocation>
        <location evidence="1 3">Nucleus</location>
    </subcellularLocation>
</comment>
<feature type="region of interest" description="Disordered" evidence="4">
    <location>
        <begin position="1263"/>
        <end position="1289"/>
    </location>
</feature>
<feature type="compositionally biased region" description="Polar residues" evidence="4">
    <location>
        <begin position="209"/>
        <end position="228"/>
    </location>
</feature>
<organism evidence="7 8">
    <name type="scientific">Sphagnum troendelagicum</name>
    <dbReference type="NCBI Taxonomy" id="128251"/>
    <lineage>
        <taxon>Eukaryota</taxon>
        <taxon>Viridiplantae</taxon>
        <taxon>Streptophyta</taxon>
        <taxon>Embryophyta</taxon>
        <taxon>Bryophyta</taxon>
        <taxon>Sphagnophytina</taxon>
        <taxon>Sphagnopsida</taxon>
        <taxon>Sphagnales</taxon>
        <taxon>Sphagnaceae</taxon>
        <taxon>Sphagnum</taxon>
    </lineage>
</organism>
<feature type="compositionally biased region" description="Basic and acidic residues" evidence="4">
    <location>
        <begin position="239"/>
        <end position="262"/>
    </location>
</feature>
<feature type="region of interest" description="Disordered" evidence="4">
    <location>
        <begin position="655"/>
        <end position="758"/>
    </location>
</feature>
<dbReference type="SMART" id="SM00439">
    <property type="entry name" value="BAH"/>
    <property type="match status" value="1"/>
</dbReference>